<dbReference type="Proteomes" id="UP001296706">
    <property type="component" value="Unassembled WGS sequence"/>
</dbReference>
<protein>
    <submittedName>
        <fullName evidence="2">Uncharacterized protein</fullName>
    </submittedName>
</protein>
<dbReference type="RefSeq" id="WP_169397956.1">
    <property type="nucleotide sequence ID" value="NZ_BAAAJH010000002.1"/>
</dbReference>
<name>A0ABX1RHP0_9PSEU</name>
<dbReference type="EMBL" id="JAAXKY010000082">
    <property type="protein sequence ID" value="NMH79893.1"/>
    <property type="molecule type" value="Genomic_DNA"/>
</dbReference>
<evidence type="ECO:0000256" key="1">
    <source>
        <dbReference type="SAM" id="MobiDB-lite"/>
    </source>
</evidence>
<feature type="compositionally biased region" description="Low complexity" evidence="1">
    <location>
        <begin position="57"/>
        <end position="69"/>
    </location>
</feature>
<proteinExistence type="predicted"/>
<accession>A0ABX1RHP0</accession>
<sequence length="77" mass="7794">MRDPLLSTVAGDTVLGDSTAIVGGEPVLDPAAAPPANRAARRGRSGKQAQNGAVHPGSSGRARAAQGRRINPVRRTG</sequence>
<feature type="region of interest" description="Disordered" evidence="1">
    <location>
        <begin position="21"/>
        <end position="77"/>
    </location>
</feature>
<reference evidence="2 3" key="1">
    <citation type="submission" date="2020-04" db="EMBL/GenBank/DDBJ databases">
        <authorList>
            <person name="Klaysubun C."/>
            <person name="Duangmal K."/>
            <person name="Lipun K."/>
        </authorList>
    </citation>
    <scope>NUCLEOTIDE SEQUENCE [LARGE SCALE GENOMIC DNA]</scope>
    <source>
        <strain evidence="2 3">JCM 11839</strain>
    </source>
</reference>
<keyword evidence="3" id="KW-1185">Reference proteome</keyword>
<comment type="caution">
    <text evidence="2">The sequence shown here is derived from an EMBL/GenBank/DDBJ whole genome shotgun (WGS) entry which is preliminary data.</text>
</comment>
<evidence type="ECO:0000313" key="2">
    <source>
        <dbReference type="EMBL" id="NMH79893.1"/>
    </source>
</evidence>
<gene>
    <name evidence="2" type="ORF">HF577_22725</name>
</gene>
<evidence type="ECO:0000313" key="3">
    <source>
        <dbReference type="Proteomes" id="UP001296706"/>
    </source>
</evidence>
<organism evidence="2 3">
    <name type="scientific">Pseudonocardia xinjiangensis</name>
    <dbReference type="NCBI Taxonomy" id="75289"/>
    <lineage>
        <taxon>Bacteria</taxon>
        <taxon>Bacillati</taxon>
        <taxon>Actinomycetota</taxon>
        <taxon>Actinomycetes</taxon>
        <taxon>Pseudonocardiales</taxon>
        <taxon>Pseudonocardiaceae</taxon>
        <taxon>Pseudonocardia</taxon>
    </lineage>
</organism>